<dbReference type="AlphaFoldDB" id="A0A0G4H979"/>
<evidence type="ECO:0000256" key="1">
    <source>
        <dbReference type="SAM" id="MobiDB-lite"/>
    </source>
</evidence>
<proteinExistence type="predicted"/>
<dbReference type="EMBL" id="CDMZ01002006">
    <property type="protein sequence ID" value="CEM40271.1"/>
    <property type="molecule type" value="Genomic_DNA"/>
</dbReference>
<organism evidence="2">
    <name type="scientific">Chromera velia CCMP2878</name>
    <dbReference type="NCBI Taxonomy" id="1169474"/>
    <lineage>
        <taxon>Eukaryota</taxon>
        <taxon>Sar</taxon>
        <taxon>Alveolata</taxon>
        <taxon>Colpodellida</taxon>
        <taxon>Chromeraceae</taxon>
        <taxon>Chromera</taxon>
    </lineage>
</organism>
<feature type="region of interest" description="Disordered" evidence="1">
    <location>
        <begin position="51"/>
        <end position="87"/>
    </location>
</feature>
<gene>
    <name evidence="2" type="ORF">Cvel_5890</name>
</gene>
<feature type="non-terminal residue" evidence="2">
    <location>
        <position position="189"/>
    </location>
</feature>
<evidence type="ECO:0000313" key="2">
    <source>
        <dbReference type="EMBL" id="CEM40271.1"/>
    </source>
</evidence>
<accession>A0A0G4H979</accession>
<name>A0A0G4H979_9ALVE</name>
<protein>
    <submittedName>
        <fullName evidence="2">Uncharacterized protein</fullName>
    </submittedName>
</protein>
<feature type="compositionally biased region" description="Basic and acidic residues" evidence="1">
    <location>
        <begin position="67"/>
        <end position="78"/>
    </location>
</feature>
<reference evidence="2" key="1">
    <citation type="submission" date="2014-11" db="EMBL/GenBank/DDBJ databases">
        <authorList>
            <person name="Otto D Thomas"/>
            <person name="Naeem Raeece"/>
        </authorList>
    </citation>
    <scope>NUCLEOTIDE SEQUENCE</scope>
</reference>
<feature type="region of interest" description="Disordered" evidence="1">
    <location>
        <begin position="138"/>
        <end position="161"/>
    </location>
</feature>
<sequence length="189" mass="20262">MYQKVLFAKPPLSPSALETLEREKGWRVGETMRAGSRSRLGNGGLPVCEGGERVPLCVSPPTPRGKKAGEGAWHRQDRVGTAGEPDGWKKAEGDRWCFVCGGGGGGDEEEDRVVTCSPGGRRLSLAGRMRADGDAVGTVRVDPQSNRTQRNESNISLETQQAEEDLGRTLPGNYGVAVEGEVEGEEKQV</sequence>
<feature type="compositionally biased region" description="Polar residues" evidence="1">
    <location>
        <begin position="143"/>
        <end position="160"/>
    </location>
</feature>